<evidence type="ECO:0000313" key="5">
    <source>
        <dbReference type="EMBL" id="OMF17476.1"/>
    </source>
</evidence>
<evidence type="ECO:0000256" key="1">
    <source>
        <dbReference type="ARBA" id="ARBA00006383"/>
    </source>
</evidence>
<keyword evidence="4" id="KW-0046">Antibiotic resistance</keyword>
<sequence length="269" mass="30536">MRNSMELQTRKSIVDDLKSMGIREGMTVIVHTSFKAIGKVIGGPVSVILALEEAVGTNGTIVMPTQTEHLCEPSEHDANLSPEEIEFIKDNMPIYYPDLTPTSYMGIIPEVFRRQDGVLRSSHPHMSFAAWGKEAKRITEDHNLHYALNEKSPLGKIYDLSGYILLLGAPTNCNTSLHLAEYKQQNTFIKPKVWGVKMLVDGIEQWTTYDDINNESDDFELIFNEFKIQTNAVTEGMVGKAVSYLIPQREMVDYALGWMNRNRREHIDQ</sequence>
<gene>
    <name evidence="5" type="ORF">BK131_05795</name>
</gene>
<evidence type="ECO:0000256" key="2">
    <source>
        <dbReference type="ARBA" id="ARBA00022679"/>
    </source>
</evidence>
<reference evidence="5 6" key="1">
    <citation type="submission" date="2016-11" db="EMBL/GenBank/DDBJ databases">
        <title>Paenibacillus species isolates.</title>
        <authorList>
            <person name="Beno S.M."/>
        </authorList>
    </citation>
    <scope>NUCLEOTIDE SEQUENCE [LARGE SCALE GENOMIC DNA]</scope>
    <source>
        <strain evidence="5 6">FSL H8-0246</strain>
    </source>
</reference>
<evidence type="ECO:0000256" key="3">
    <source>
        <dbReference type="ARBA" id="ARBA00023315"/>
    </source>
</evidence>
<keyword evidence="2 4" id="KW-0808">Transferase</keyword>
<dbReference type="InterPro" id="IPR028345">
    <property type="entry name" value="Antibiotic_NAT-like"/>
</dbReference>
<dbReference type="AlphaFoldDB" id="A0A1R1C5T5"/>
<dbReference type="OrthoDB" id="7330654at2"/>
<comment type="catalytic activity">
    <reaction evidence="4">
        <text>a 2-deoxystreptamine antibiotic + acetyl-CoA = an N(3)-acetyl-2-deoxystreptamine antibiotic + CoA + H(+)</text>
        <dbReference type="Rhea" id="RHEA:12665"/>
        <dbReference type="ChEBI" id="CHEBI:15378"/>
        <dbReference type="ChEBI" id="CHEBI:57287"/>
        <dbReference type="ChEBI" id="CHEBI:57288"/>
        <dbReference type="ChEBI" id="CHEBI:57921"/>
        <dbReference type="ChEBI" id="CHEBI:77452"/>
        <dbReference type="EC" id="2.3.1.81"/>
    </reaction>
</comment>
<accession>A0A1R1C5T5</accession>
<dbReference type="Pfam" id="PF02522">
    <property type="entry name" value="Antibiotic_NAT"/>
    <property type="match status" value="1"/>
</dbReference>
<evidence type="ECO:0000313" key="6">
    <source>
        <dbReference type="Proteomes" id="UP000187134"/>
    </source>
</evidence>
<proteinExistence type="inferred from homology"/>
<dbReference type="EMBL" id="MRTJ01000001">
    <property type="protein sequence ID" value="OMF17476.1"/>
    <property type="molecule type" value="Genomic_DNA"/>
</dbReference>
<dbReference type="EC" id="2.3.1.-" evidence="4"/>
<dbReference type="Proteomes" id="UP000187134">
    <property type="component" value="Unassembled WGS sequence"/>
</dbReference>
<dbReference type="InterPro" id="IPR003679">
    <property type="entry name" value="Amioglycoside_AcTrfase"/>
</dbReference>
<dbReference type="GO" id="GO:0046677">
    <property type="term" value="P:response to antibiotic"/>
    <property type="evidence" value="ECO:0007669"/>
    <property type="project" value="UniProtKB-KW"/>
</dbReference>
<protein>
    <recommendedName>
        <fullName evidence="4">Aminoglycoside N(3)-acetyltransferase</fullName>
        <ecNumber evidence="4">2.3.1.-</ecNumber>
    </recommendedName>
</protein>
<comment type="caution">
    <text evidence="5">The sequence shown here is derived from an EMBL/GenBank/DDBJ whole genome shotgun (WGS) entry which is preliminary data.</text>
</comment>
<dbReference type="PANTHER" id="PTHR11104">
    <property type="entry name" value="AMINOGLYCOSIDE N3-ACETYLTRANSFERASE"/>
    <property type="match status" value="1"/>
</dbReference>
<dbReference type="PANTHER" id="PTHR11104:SF0">
    <property type="entry name" value="SPBETA PROPHAGE-DERIVED AMINOGLYCOSIDE N(3')-ACETYLTRANSFERASE-LIKE PROTEIN YOKD"/>
    <property type="match status" value="1"/>
</dbReference>
<dbReference type="SUPFAM" id="SSF110710">
    <property type="entry name" value="TTHA0583/YokD-like"/>
    <property type="match status" value="1"/>
</dbReference>
<dbReference type="GO" id="GO:0046353">
    <property type="term" value="F:aminoglycoside 3-N-acetyltransferase activity"/>
    <property type="evidence" value="ECO:0007669"/>
    <property type="project" value="UniProtKB-EC"/>
</dbReference>
<name>A0A1R1C5T5_PAEAM</name>
<evidence type="ECO:0000256" key="4">
    <source>
        <dbReference type="RuleBase" id="RU365031"/>
    </source>
</evidence>
<comment type="similarity">
    <text evidence="1 4">Belongs to the antibiotic N-acetyltransferase family.</text>
</comment>
<organism evidence="5 6">
    <name type="scientific">Paenibacillus amylolyticus</name>
    <dbReference type="NCBI Taxonomy" id="1451"/>
    <lineage>
        <taxon>Bacteria</taxon>
        <taxon>Bacillati</taxon>
        <taxon>Bacillota</taxon>
        <taxon>Bacilli</taxon>
        <taxon>Bacillales</taxon>
        <taxon>Paenibacillaceae</taxon>
        <taxon>Paenibacillus</taxon>
    </lineage>
</organism>
<keyword evidence="3 4" id="KW-0012">Acyltransferase</keyword>